<reference evidence="2 3" key="1">
    <citation type="submission" date="2017-03" db="EMBL/GenBank/DDBJ databases">
        <authorList>
            <person name="Afonso C.L."/>
            <person name="Miller P.J."/>
            <person name="Scott M.A."/>
            <person name="Spackman E."/>
            <person name="Goraichik I."/>
            <person name="Dimitrov K.M."/>
            <person name="Suarez D.L."/>
            <person name="Swayne D.E."/>
        </authorList>
    </citation>
    <scope>NUCLEOTIDE SEQUENCE [LARGE SCALE GENOMIC DNA]</scope>
    <source>
        <strain evidence="2 3">CECT 7023</strain>
    </source>
</reference>
<proteinExistence type="predicted"/>
<dbReference type="InterPro" id="IPR006222">
    <property type="entry name" value="GCVT_N"/>
</dbReference>
<evidence type="ECO:0000313" key="2">
    <source>
        <dbReference type="EMBL" id="SLN27804.1"/>
    </source>
</evidence>
<sequence length="179" mass="18195">MVDLIALTPCAGLLPLTVGNLALAEVDAGPIHLIAPFRGGQAATDAALSKALGLEMPGPQATTRKGAARMLSVGPGQALLLGAAPPALDQAAVTDQSDGWAVVSVTGPDAREVLMRLVPVDLHPGAFAVGATARTMVGHMTASVTRTDEEAFEIIVFRSMARTLVHELSEAATGVAARG</sequence>
<dbReference type="Proteomes" id="UP000193900">
    <property type="component" value="Unassembled WGS sequence"/>
</dbReference>
<gene>
    <name evidence="2" type="ORF">ROA7023_00906</name>
</gene>
<dbReference type="RefSeq" id="WP_085877821.1">
    <property type="nucleotide sequence ID" value="NZ_FWFZ01000003.1"/>
</dbReference>
<dbReference type="AlphaFoldDB" id="A0A1Y5RXH4"/>
<protein>
    <submittedName>
        <fullName evidence="2">Sarcosine oxidase, gamma subunit family</fullName>
    </submittedName>
</protein>
<name>A0A1Y5RXH4_9RHOB</name>
<dbReference type="OrthoDB" id="7350722at2"/>
<dbReference type="SUPFAM" id="SSF103025">
    <property type="entry name" value="Folate-binding domain"/>
    <property type="match status" value="1"/>
</dbReference>
<evidence type="ECO:0000259" key="1">
    <source>
        <dbReference type="Pfam" id="PF01571"/>
    </source>
</evidence>
<keyword evidence="3" id="KW-1185">Reference proteome</keyword>
<dbReference type="Gene3D" id="3.30.1360.120">
    <property type="entry name" value="Probable tRNA modification gtpase trme, domain 1"/>
    <property type="match status" value="1"/>
</dbReference>
<accession>A0A1Y5RXH4</accession>
<dbReference type="Pfam" id="PF01571">
    <property type="entry name" value="GCV_T"/>
    <property type="match status" value="1"/>
</dbReference>
<dbReference type="InterPro" id="IPR027266">
    <property type="entry name" value="TrmE/GcvT-like"/>
</dbReference>
<evidence type="ECO:0000313" key="3">
    <source>
        <dbReference type="Proteomes" id="UP000193900"/>
    </source>
</evidence>
<feature type="domain" description="GCVT N-terminal" evidence="1">
    <location>
        <begin position="90"/>
        <end position="173"/>
    </location>
</feature>
<organism evidence="2 3">
    <name type="scientific">Roseisalinus antarcticus</name>
    <dbReference type="NCBI Taxonomy" id="254357"/>
    <lineage>
        <taxon>Bacteria</taxon>
        <taxon>Pseudomonadati</taxon>
        <taxon>Pseudomonadota</taxon>
        <taxon>Alphaproteobacteria</taxon>
        <taxon>Rhodobacterales</taxon>
        <taxon>Roseobacteraceae</taxon>
        <taxon>Roseisalinus</taxon>
    </lineage>
</organism>
<dbReference type="EMBL" id="FWFZ01000003">
    <property type="protein sequence ID" value="SLN27804.1"/>
    <property type="molecule type" value="Genomic_DNA"/>
</dbReference>